<dbReference type="PANTHER" id="PTHR46654:SF1">
    <property type="entry name" value="E3 UBIQUITIN-PROTEIN LIGASE HECTD3"/>
    <property type="match status" value="1"/>
</dbReference>
<keyword evidence="1 2" id="KW-0833">Ubl conjugation pathway</keyword>
<dbReference type="SUPFAM" id="SSF56204">
    <property type="entry name" value="Hect, E3 ligase catalytic domain"/>
    <property type="match status" value="1"/>
</dbReference>
<evidence type="ECO:0000313" key="4">
    <source>
        <dbReference type="EMBL" id="KAG5176468.1"/>
    </source>
</evidence>
<dbReference type="InterPro" id="IPR000569">
    <property type="entry name" value="HECT_dom"/>
</dbReference>
<dbReference type="AlphaFoldDB" id="A0A836C961"/>
<accession>A0A836C961</accession>
<dbReference type="Proteomes" id="UP000664859">
    <property type="component" value="Unassembled WGS sequence"/>
</dbReference>
<dbReference type="InterPro" id="IPR042469">
    <property type="entry name" value="HECTD3"/>
</dbReference>
<dbReference type="GO" id="GO:0004842">
    <property type="term" value="F:ubiquitin-protein transferase activity"/>
    <property type="evidence" value="ECO:0007669"/>
    <property type="project" value="InterPro"/>
</dbReference>
<dbReference type="Gene3D" id="3.90.1750.10">
    <property type="entry name" value="Hect, E3 ligase catalytic domains"/>
    <property type="match status" value="1"/>
</dbReference>
<dbReference type="SMART" id="SM00119">
    <property type="entry name" value="HECTc"/>
    <property type="match status" value="1"/>
</dbReference>
<evidence type="ECO:0000313" key="5">
    <source>
        <dbReference type="Proteomes" id="UP000664859"/>
    </source>
</evidence>
<evidence type="ECO:0000259" key="3">
    <source>
        <dbReference type="PROSITE" id="PS50237"/>
    </source>
</evidence>
<evidence type="ECO:0000256" key="1">
    <source>
        <dbReference type="ARBA" id="ARBA00022786"/>
    </source>
</evidence>
<name>A0A836C961_9STRA</name>
<comment type="caution">
    <text evidence="4">The sequence shown here is derived from an EMBL/GenBank/DDBJ whole genome shotgun (WGS) entry which is preliminary data.</text>
</comment>
<proteinExistence type="predicted"/>
<feature type="domain" description="HECT" evidence="3">
    <location>
        <begin position="83"/>
        <end position="425"/>
    </location>
</feature>
<dbReference type="Pfam" id="PF00632">
    <property type="entry name" value="HECT"/>
    <property type="match status" value="1"/>
</dbReference>
<dbReference type="OrthoDB" id="239701at2759"/>
<gene>
    <name evidence="4" type="ORF">JKP88DRAFT_196590</name>
</gene>
<evidence type="ECO:0000256" key="2">
    <source>
        <dbReference type="PROSITE-ProRule" id="PRU00104"/>
    </source>
</evidence>
<protein>
    <recommendedName>
        <fullName evidence="3">HECT domain-containing protein</fullName>
    </recommendedName>
</protein>
<sequence length="425" mass="47011">MRHAPPPRTPPSQVRQANYLILPHVKSRVLEAAMHATRGAGGETLGVTLDNLRAAASLARGETDIAASQCLFAQAFRQLAHRDAQLLRTVWDGDRVFQVNFVGEDGVDAGGVFRDAVTRVTDDLFSPRFALFAPCPNARHATGLNGEKYVPSASALALQQLAFVGRLMGISLRTRLALPFELPSLVWKRLIGLDANLDDLRAIDNITCQFLEAIRTCEHEGIHSDAAFDAQYGDKLVFTYTGSDGVERELIPGGRERTVTFRNRHAFCDLVESRRLHEFDEQIAAMARGLGDIVPLSALRLFTWDQLEVAVAGDPAFDLDLWRAHTEYKGFDADGETVALFWRVLGSLTPQEQSGFVRFAWGRSRLPPLAHWTTNMKLSNRGNAALPVSHTCFFSVELPDYKTEDEMRRGLLTAIHFGACGILNA</sequence>
<dbReference type="Gene3D" id="3.30.2410.10">
    <property type="entry name" value="Hect, E3 ligase catalytic domain"/>
    <property type="match status" value="1"/>
</dbReference>
<reference evidence="4" key="1">
    <citation type="submission" date="2021-02" db="EMBL/GenBank/DDBJ databases">
        <title>First Annotated Genome of the Yellow-green Alga Tribonema minus.</title>
        <authorList>
            <person name="Mahan K.M."/>
        </authorList>
    </citation>
    <scope>NUCLEOTIDE SEQUENCE</scope>
    <source>
        <strain evidence="4">UTEX B ZZ1240</strain>
    </source>
</reference>
<feature type="active site" description="Glycyl thioester intermediate" evidence="2">
    <location>
        <position position="392"/>
    </location>
</feature>
<dbReference type="PANTHER" id="PTHR46654">
    <property type="entry name" value="E3 UBIQUITIN-PROTEIN LIGASE HECTD3"/>
    <property type="match status" value="1"/>
</dbReference>
<dbReference type="PROSITE" id="PS50237">
    <property type="entry name" value="HECT"/>
    <property type="match status" value="1"/>
</dbReference>
<dbReference type="Gene3D" id="3.30.2160.10">
    <property type="entry name" value="Hect, E3 ligase catalytic domain"/>
    <property type="match status" value="1"/>
</dbReference>
<organism evidence="4 5">
    <name type="scientific">Tribonema minus</name>
    <dbReference type="NCBI Taxonomy" id="303371"/>
    <lineage>
        <taxon>Eukaryota</taxon>
        <taxon>Sar</taxon>
        <taxon>Stramenopiles</taxon>
        <taxon>Ochrophyta</taxon>
        <taxon>PX clade</taxon>
        <taxon>Xanthophyceae</taxon>
        <taxon>Tribonematales</taxon>
        <taxon>Tribonemataceae</taxon>
        <taxon>Tribonema</taxon>
    </lineage>
</organism>
<keyword evidence="5" id="KW-1185">Reference proteome</keyword>
<dbReference type="InterPro" id="IPR035983">
    <property type="entry name" value="Hect_E3_ubiquitin_ligase"/>
</dbReference>
<dbReference type="EMBL" id="JAFCMP010000536">
    <property type="protein sequence ID" value="KAG5176468.1"/>
    <property type="molecule type" value="Genomic_DNA"/>
</dbReference>